<evidence type="ECO:0000313" key="2">
    <source>
        <dbReference type="Proteomes" id="UP001151760"/>
    </source>
</evidence>
<dbReference type="Proteomes" id="UP001151760">
    <property type="component" value="Unassembled WGS sequence"/>
</dbReference>
<protein>
    <submittedName>
        <fullName evidence="1">Uncharacterized protein</fullName>
    </submittedName>
</protein>
<reference evidence="1" key="2">
    <citation type="submission" date="2022-01" db="EMBL/GenBank/DDBJ databases">
        <authorList>
            <person name="Yamashiro T."/>
            <person name="Shiraishi A."/>
            <person name="Satake H."/>
            <person name="Nakayama K."/>
        </authorList>
    </citation>
    <scope>NUCLEOTIDE SEQUENCE</scope>
</reference>
<reference evidence="1" key="1">
    <citation type="journal article" date="2022" name="Int. J. Mol. Sci.">
        <title>Draft Genome of Tanacetum Coccineum: Genomic Comparison of Closely Related Tanacetum-Family Plants.</title>
        <authorList>
            <person name="Yamashiro T."/>
            <person name="Shiraishi A."/>
            <person name="Nakayama K."/>
            <person name="Satake H."/>
        </authorList>
    </citation>
    <scope>NUCLEOTIDE SEQUENCE</scope>
</reference>
<accession>A0ABQ5B7S2</accession>
<organism evidence="1 2">
    <name type="scientific">Tanacetum coccineum</name>
    <dbReference type="NCBI Taxonomy" id="301880"/>
    <lineage>
        <taxon>Eukaryota</taxon>
        <taxon>Viridiplantae</taxon>
        <taxon>Streptophyta</taxon>
        <taxon>Embryophyta</taxon>
        <taxon>Tracheophyta</taxon>
        <taxon>Spermatophyta</taxon>
        <taxon>Magnoliopsida</taxon>
        <taxon>eudicotyledons</taxon>
        <taxon>Gunneridae</taxon>
        <taxon>Pentapetalae</taxon>
        <taxon>asterids</taxon>
        <taxon>campanulids</taxon>
        <taxon>Asterales</taxon>
        <taxon>Asteraceae</taxon>
        <taxon>Asteroideae</taxon>
        <taxon>Anthemideae</taxon>
        <taxon>Anthemidinae</taxon>
        <taxon>Tanacetum</taxon>
    </lineage>
</organism>
<evidence type="ECO:0000313" key="1">
    <source>
        <dbReference type="EMBL" id="GJT08934.1"/>
    </source>
</evidence>
<proteinExistence type="predicted"/>
<name>A0ABQ5B7S2_9ASTR</name>
<sequence length="70" mass="7306">MVTISAPSTGSKVTKMYSSSSALRSSNSPVIPNCAPLFIFMARPRPCCNDSNVPANSLLAGVIFDPSSVD</sequence>
<dbReference type="EMBL" id="BQNB010012870">
    <property type="protein sequence ID" value="GJT08934.1"/>
    <property type="molecule type" value="Genomic_DNA"/>
</dbReference>
<keyword evidence="2" id="KW-1185">Reference proteome</keyword>
<gene>
    <name evidence="1" type="ORF">Tco_0843396</name>
</gene>
<comment type="caution">
    <text evidence="1">The sequence shown here is derived from an EMBL/GenBank/DDBJ whole genome shotgun (WGS) entry which is preliminary data.</text>
</comment>